<organism evidence="2 3">
    <name type="scientific">Armillaria solidipes</name>
    <dbReference type="NCBI Taxonomy" id="1076256"/>
    <lineage>
        <taxon>Eukaryota</taxon>
        <taxon>Fungi</taxon>
        <taxon>Dikarya</taxon>
        <taxon>Basidiomycota</taxon>
        <taxon>Agaricomycotina</taxon>
        <taxon>Agaricomycetes</taxon>
        <taxon>Agaricomycetidae</taxon>
        <taxon>Agaricales</taxon>
        <taxon>Marasmiineae</taxon>
        <taxon>Physalacriaceae</taxon>
        <taxon>Armillaria</taxon>
    </lineage>
</organism>
<evidence type="ECO:0000256" key="1">
    <source>
        <dbReference type="SAM" id="Phobius"/>
    </source>
</evidence>
<dbReference type="EMBL" id="KZ293461">
    <property type="protein sequence ID" value="PBK63011.1"/>
    <property type="molecule type" value="Genomic_DNA"/>
</dbReference>
<evidence type="ECO:0000313" key="2">
    <source>
        <dbReference type="EMBL" id="PBK63011.1"/>
    </source>
</evidence>
<evidence type="ECO:0000313" key="3">
    <source>
        <dbReference type="Proteomes" id="UP000218334"/>
    </source>
</evidence>
<dbReference type="AlphaFoldDB" id="A0A2H3AWD1"/>
<keyword evidence="1" id="KW-0812">Transmembrane</keyword>
<keyword evidence="3" id="KW-1185">Reference proteome</keyword>
<accession>A0A2H3AWD1</accession>
<name>A0A2H3AWD1_9AGAR</name>
<gene>
    <name evidence="2" type="ORF">ARMSODRAFT_963539</name>
</gene>
<keyword evidence="1" id="KW-1133">Transmembrane helix</keyword>
<reference evidence="3" key="1">
    <citation type="journal article" date="2017" name="Nat. Ecol. Evol.">
        <title>Genome expansion and lineage-specific genetic innovations in the forest pathogenic fungi Armillaria.</title>
        <authorList>
            <person name="Sipos G."/>
            <person name="Prasanna A.N."/>
            <person name="Walter M.C."/>
            <person name="O'Connor E."/>
            <person name="Balint B."/>
            <person name="Krizsan K."/>
            <person name="Kiss B."/>
            <person name="Hess J."/>
            <person name="Varga T."/>
            <person name="Slot J."/>
            <person name="Riley R."/>
            <person name="Boka B."/>
            <person name="Rigling D."/>
            <person name="Barry K."/>
            <person name="Lee J."/>
            <person name="Mihaltcheva S."/>
            <person name="LaButti K."/>
            <person name="Lipzen A."/>
            <person name="Waldron R."/>
            <person name="Moloney N.M."/>
            <person name="Sperisen C."/>
            <person name="Kredics L."/>
            <person name="Vagvoelgyi C."/>
            <person name="Patrignani A."/>
            <person name="Fitzpatrick D."/>
            <person name="Nagy I."/>
            <person name="Doyle S."/>
            <person name="Anderson J.B."/>
            <person name="Grigoriev I.V."/>
            <person name="Gueldener U."/>
            <person name="Muensterkoetter M."/>
            <person name="Nagy L.G."/>
        </authorList>
    </citation>
    <scope>NUCLEOTIDE SEQUENCE [LARGE SCALE GENOMIC DNA]</scope>
    <source>
        <strain evidence="3">28-4</strain>
    </source>
</reference>
<proteinExistence type="predicted"/>
<dbReference type="Proteomes" id="UP000218334">
    <property type="component" value="Unassembled WGS sequence"/>
</dbReference>
<sequence length="66" mass="7447">MHILATCIFYFELIAFQVYIFSILGWDWERGPRSLARGLNKVVGSKLALEISRSRLRSTGTISLGS</sequence>
<keyword evidence="1" id="KW-0472">Membrane</keyword>
<protein>
    <submittedName>
        <fullName evidence="2">Uncharacterized protein</fullName>
    </submittedName>
</protein>
<feature type="transmembrane region" description="Helical" evidence="1">
    <location>
        <begin position="7"/>
        <end position="26"/>
    </location>
</feature>